<dbReference type="SMART" id="SM00429">
    <property type="entry name" value="IPT"/>
    <property type="match status" value="1"/>
</dbReference>
<feature type="region of interest" description="Disordered" evidence="3">
    <location>
        <begin position="430"/>
        <end position="465"/>
    </location>
</feature>
<dbReference type="FunCoup" id="A0A0C3EPL1">
    <property type="interactions" value="150"/>
</dbReference>
<accession>A0A0C3EPL1</accession>
<dbReference type="Pfam" id="PF25603">
    <property type="entry name" value="SPT23_MGA2_DBD"/>
    <property type="match status" value="1"/>
</dbReference>
<dbReference type="GO" id="GO:0005634">
    <property type="term" value="C:nucleus"/>
    <property type="evidence" value="ECO:0007669"/>
    <property type="project" value="TreeGrafter"/>
</dbReference>
<feature type="region of interest" description="Disordered" evidence="3">
    <location>
        <begin position="1"/>
        <end position="24"/>
    </location>
</feature>
<keyword evidence="6" id="KW-1185">Reference proteome</keyword>
<keyword evidence="1 2" id="KW-0040">ANK repeat</keyword>
<protein>
    <recommendedName>
        <fullName evidence="4">IPT/TIG domain-containing protein</fullName>
    </recommendedName>
</protein>
<dbReference type="GO" id="GO:0003712">
    <property type="term" value="F:transcription coregulator activity"/>
    <property type="evidence" value="ECO:0007669"/>
    <property type="project" value="TreeGrafter"/>
</dbReference>
<dbReference type="CDD" id="cd00102">
    <property type="entry name" value="IPT"/>
    <property type="match status" value="1"/>
</dbReference>
<feature type="repeat" description="ANK" evidence="2">
    <location>
        <begin position="735"/>
        <end position="767"/>
    </location>
</feature>
<dbReference type="PANTHER" id="PTHR23335">
    <property type="entry name" value="CALMODULIN-BINDING TRANSCRIPTION ACTIVATOR CAMTA"/>
    <property type="match status" value="1"/>
</dbReference>
<evidence type="ECO:0000259" key="4">
    <source>
        <dbReference type="SMART" id="SM00429"/>
    </source>
</evidence>
<dbReference type="SMART" id="SM00248">
    <property type="entry name" value="ANK"/>
    <property type="match status" value="2"/>
</dbReference>
<evidence type="ECO:0000256" key="2">
    <source>
        <dbReference type="PROSITE-ProRule" id="PRU00023"/>
    </source>
</evidence>
<organism evidence="5 6">
    <name type="scientific">Scleroderma citrinum Foug A</name>
    <dbReference type="NCBI Taxonomy" id="1036808"/>
    <lineage>
        <taxon>Eukaryota</taxon>
        <taxon>Fungi</taxon>
        <taxon>Dikarya</taxon>
        <taxon>Basidiomycota</taxon>
        <taxon>Agaricomycotina</taxon>
        <taxon>Agaricomycetes</taxon>
        <taxon>Agaricomycetidae</taxon>
        <taxon>Boletales</taxon>
        <taxon>Sclerodermatineae</taxon>
        <taxon>Sclerodermataceae</taxon>
        <taxon>Scleroderma</taxon>
    </lineage>
</organism>
<dbReference type="Gene3D" id="2.60.40.10">
    <property type="entry name" value="Immunoglobulins"/>
    <property type="match status" value="1"/>
</dbReference>
<dbReference type="Proteomes" id="UP000053989">
    <property type="component" value="Unassembled WGS sequence"/>
</dbReference>
<proteinExistence type="predicted"/>
<gene>
    <name evidence="5" type="ORF">SCLCIDRAFT_102693</name>
</gene>
<dbReference type="PANTHER" id="PTHR23335:SF1">
    <property type="entry name" value="CALMODULIN-BINDING TRANSCRIPTION ACTIVATOR, ISOFORM F"/>
    <property type="match status" value="1"/>
</dbReference>
<name>A0A0C3EPL1_9AGAM</name>
<dbReference type="Pfam" id="PF01833">
    <property type="entry name" value="TIG"/>
    <property type="match status" value="1"/>
</dbReference>
<evidence type="ECO:0000313" key="6">
    <source>
        <dbReference type="Proteomes" id="UP000053989"/>
    </source>
</evidence>
<evidence type="ECO:0000256" key="1">
    <source>
        <dbReference type="ARBA" id="ARBA00023043"/>
    </source>
</evidence>
<feature type="domain" description="IPT/TIG" evidence="4">
    <location>
        <begin position="539"/>
        <end position="626"/>
    </location>
</feature>
<dbReference type="InterPro" id="IPR014756">
    <property type="entry name" value="Ig_E-set"/>
</dbReference>
<reference evidence="6" key="2">
    <citation type="submission" date="2015-01" db="EMBL/GenBank/DDBJ databases">
        <title>Evolutionary Origins and Diversification of the Mycorrhizal Mutualists.</title>
        <authorList>
            <consortium name="DOE Joint Genome Institute"/>
            <consortium name="Mycorrhizal Genomics Consortium"/>
            <person name="Kohler A."/>
            <person name="Kuo A."/>
            <person name="Nagy L.G."/>
            <person name="Floudas D."/>
            <person name="Copeland A."/>
            <person name="Barry K.W."/>
            <person name="Cichocki N."/>
            <person name="Veneault-Fourrey C."/>
            <person name="LaButti K."/>
            <person name="Lindquist E.A."/>
            <person name="Lipzen A."/>
            <person name="Lundell T."/>
            <person name="Morin E."/>
            <person name="Murat C."/>
            <person name="Riley R."/>
            <person name="Ohm R."/>
            <person name="Sun H."/>
            <person name="Tunlid A."/>
            <person name="Henrissat B."/>
            <person name="Grigoriev I.V."/>
            <person name="Hibbett D.S."/>
            <person name="Martin F."/>
        </authorList>
    </citation>
    <scope>NUCLEOTIDE SEQUENCE [LARGE SCALE GENOMIC DNA]</scope>
    <source>
        <strain evidence="6">Foug A</strain>
    </source>
</reference>
<sequence>ASREAMATSRSSSPQTPDVLEEPHNVAIHNDLPSWCHTLRPLQARTIPVMGAWDNEEPHPTLEKPDDERMLELNDLIEEHAYEECVYPPMRPHIPKACQFHSSPGSGVEHSPLFSRPPSDANCSETTAPTDSFHPSAQPSPQQSEYHLPSHSHLVCTPIVPPPAIRPRKRDSNVVPRRVICPPRESCYNLVILTPNIPKSGTKSRVETQIRVTVDLAHVTTPSDELSQYDRVGSWKWLKLPPGTSTKRRTRREGKIDPAPADILHLTATVTCASVPYNTVLSCGSCRNREAKRVARKLAARVRPARSDSEGGGNSHEHSKGVKEDTTSIIQFNCPEVLDFSSGSAVLPVRITCYCRHHREKIGFHVHLTMMDNSGYVVGTGVTPPIMITDDHKSTMKSGMHPGLPVEGETVWSKAASVNELVYSDAPKRTVGKTKSQTNKRVKPYDTASRNNSLSPAPLQATFTPTNEPVAPPALDDISMDPFSPCNRHSPQSISLVDTISSPVTPAPSTNFVPSLVPPHSVPFVFFDSTSPQPASLSVPKIHRLIPSSGPTHGGIEVTILGENFHPAVQLTCIFGDVVASSTQRWSDNTLLCVLPPRGTSGVVAVWFDGIDKTREASPPPLFTYTDESDRALMELALQVVGLKMTGKIEDAKNVALRIVSTTGAEDPPPRSTPSDMVHTPSTSYDIQPMFLGHSDDSKKFEASVLKLLSLVDFTVPNQADITMATAVSQTTASGGQTLLHLIALLDLPALMEFLIAHNVDLDVRDHSGYTALHFAALARSKTCATLLLTAGADPEIVNLLGKTPQEIAPAGFFDDFVRCNNTSDGAALQFSDDGDSQWGDIETDDDLAPVIRKRQTPRFARQRSSHRMHDTDEEPCTTESLLPPPKDAPVSVEETKGPPEEAPPIGPVASTSEVNSEIASQLAVHPPASVERSSRPVGYEVARVAEQDGDAYGYIPVKSHANRKQKRKYLAWCSIITNILSRRSNACFILASYSSQYVDRSRHVAIS</sequence>
<evidence type="ECO:0000256" key="3">
    <source>
        <dbReference type="SAM" id="MobiDB-lite"/>
    </source>
</evidence>
<dbReference type="AlphaFoldDB" id="A0A0C3EPL1"/>
<dbReference type="InterPro" id="IPR002110">
    <property type="entry name" value="Ankyrin_rpt"/>
</dbReference>
<dbReference type="InterPro" id="IPR036770">
    <property type="entry name" value="Ankyrin_rpt-contain_sf"/>
</dbReference>
<dbReference type="GO" id="GO:0006357">
    <property type="term" value="P:regulation of transcription by RNA polymerase II"/>
    <property type="evidence" value="ECO:0007669"/>
    <property type="project" value="TreeGrafter"/>
</dbReference>
<feature type="compositionally biased region" description="Polar residues" evidence="3">
    <location>
        <begin position="121"/>
        <end position="145"/>
    </location>
</feature>
<feature type="region of interest" description="Disordered" evidence="3">
    <location>
        <begin position="298"/>
        <end position="324"/>
    </location>
</feature>
<dbReference type="OrthoDB" id="71307at2759"/>
<feature type="compositionally biased region" description="Basic and acidic residues" evidence="3">
    <location>
        <begin position="305"/>
        <end position="324"/>
    </location>
</feature>
<dbReference type="PROSITE" id="PS50297">
    <property type="entry name" value="ANK_REP_REGION"/>
    <property type="match status" value="1"/>
</dbReference>
<feature type="compositionally biased region" description="Polar residues" evidence="3">
    <location>
        <begin position="448"/>
        <end position="465"/>
    </location>
</feature>
<dbReference type="Pfam" id="PF12796">
    <property type="entry name" value="Ank_2"/>
    <property type="match status" value="1"/>
</dbReference>
<dbReference type="InterPro" id="IPR002909">
    <property type="entry name" value="IPT_dom"/>
</dbReference>
<dbReference type="STRING" id="1036808.A0A0C3EPL1"/>
<feature type="region of interest" description="Disordered" evidence="3">
    <location>
        <begin position="102"/>
        <end position="149"/>
    </location>
</feature>
<feature type="repeat" description="ANK" evidence="2">
    <location>
        <begin position="768"/>
        <end position="800"/>
    </location>
</feature>
<dbReference type="EMBL" id="KN822006">
    <property type="protein sequence ID" value="KIM69781.1"/>
    <property type="molecule type" value="Genomic_DNA"/>
</dbReference>
<dbReference type="InterPro" id="IPR013783">
    <property type="entry name" value="Ig-like_fold"/>
</dbReference>
<dbReference type="HOGENOM" id="CLU_003912_0_0_1"/>
<feature type="region of interest" description="Disordered" evidence="3">
    <location>
        <begin position="854"/>
        <end position="906"/>
    </location>
</feature>
<feature type="non-terminal residue" evidence="5">
    <location>
        <position position="1"/>
    </location>
</feature>
<dbReference type="PROSITE" id="PS50088">
    <property type="entry name" value="ANK_REPEAT"/>
    <property type="match status" value="2"/>
</dbReference>
<dbReference type="InParanoid" id="A0A0C3EPL1"/>
<dbReference type="SUPFAM" id="SSF81296">
    <property type="entry name" value="E set domains"/>
    <property type="match status" value="1"/>
</dbReference>
<dbReference type="SUPFAM" id="SSF48403">
    <property type="entry name" value="Ankyrin repeat"/>
    <property type="match status" value="1"/>
</dbReference>
<feature type="compositionally biased region" description="Basic residues" evidence="3">
    <location>
        <begin position="854"/>
        <end position="867"/>
    </location>
</feature>
<dbReference type="Gene3D" id="1.25.40.20">
    <property type="entry name" value="Ankyrin repeat-containing domain"/>
    <property type="match status" value="1"/>
</dbReference>
<dbReference type="GO" id="GO:0003690">
    <property type="term" value="F:double-stranded DNA binding"/>
    <property type="evidence" value="ECO:0007669"/>
    <property type="project" value="TreeGrafter"/>
</dbReference>
<evidence type="ECO:0000313" key="5">
    <source>
        <dbReference type="EMBL" id="KIM69781.1"/>
    </source>
</evidence>
<reference evidence="5 6" key="1">
    <citation type="submission" date="2014-04" db="EMBL/GenBank/DDBJ databases">
        <authorList>
            <consortium name="DOE Joint Genome Institute"/>
            <person name="Kuo A."/>
            <person name="Kohler A."/>
            <person name="Nagy L.G."/>
            <person name="Floudas D."/>
            <person name="Copeland A."/>
            <person name="Barry K.W."/>
            <person name="Cichocki N."/>
            <person name="Veneault-Fourrey C."/>
            <person name="LaButti K."/>
            <person name="Lindquist E.A."/>
            <person name="Lipzen A."/>
            <person name="Lundell T."/>
            <person name="Morin E."/>
            <person name="Murat C."/>
            <person name="Sun H."/>
            <person name="Tunlid A."/>
            <person name="Henrissat B."/>
            <person name="Grigoriev I.V."/>
            <person name="Hibbett D.S."/>
            <person name="Martin F."/>
            <person name="Nordberg H.P."/>
            <person name="Cantor M.N."/>
            <person name="Hua S.X."/>
        </authorList>
    </citation>
    <scope>NUCLEOTIDE SEQUENCE [LARGE SCALE GENOMIC DNA]</scope>
    <source>
        <strain evidence="5 6">Foug A</strain>
    </source>
</reference>
<dbReference type="InterPro" id="IPR057962">
    <property type="entry name" value="SPT23_MGA2_DBD"/>
</dbReference>